<dbReference type="Gene3D" id="1.10.357.10">
    <property type="entry name" value="Tetracycline Repressor, domain 2"/>
    <property type="match status" value="1"/>
</dbReference>
<name>A0ABU9BHP9_9BURK</name>
<organism evidence="8 9">
    <name type="scientific">Ideonella lacteola</name>
    <dbReference type="NCBI Taxonomy" id="2984193"/>
    <lineage>
        <taxon>Bacteria</taxon>
        <taxon>Pseudomonadati</taxon>
        <taxon>Pseudomonadota</taxon>
        <taxon>Betaproteobacteria</taxon>
        <taxon>Burkholderiales</taxon>
        <taxon>Sphaerotilaceae</taxon>
        <taxon>Ideonella</taxon>
    </lineage>
</organism>
<keyword evidence="3 5" id="KW-0238">DNA-binding</keyword>
<dbReference type="SUPFAM" id="SSF46689">
    <property type="entry name" value="Homeodomain-like"/>
    <property type="match status" value="1"/>
</dbReference>
<protein>
    <submittedName>
        <fullName evidence="8">TetR/AcrR family transcriptional regulator</fullName>
    </submittedName>
</protein>
<proteinExistence type="predicted"/>
<evidence type="ECO:0000256" key="5">
    <source>
        <dbReference type="PROSITE-ProRule" id="PRU00335"/>
    </source>
</evidence>
<evidence type="ECO:0000259" key="7">
    <source>
        <dbReference type="PROSITE" id="PS50977"/>
    </source>
</evidence>
<dbReference type="PRINTS" id="PR00455">
    <property type="entry name" value="HTHTETR"/>
</dbReference>
<dbReference type="InterPro" id="IPR041673">
    <property type="entry name" value="TetR_C_23"/>
</dbReference>
<feature type="domain" description="HTH tetR-type" evidence="7">
    <location>
        <begin position="9"/>
        <end position="69"/>
    </location>
</feature>
<evidence type="ECO:0000256" key="3">
    <source>
        <dbReference type="ARBA" id="ARBA00023125"/>
    </source>
</evidence>
<keyword evidence="2" id="KW-0805">Transcription regulation</keyword>
<evidence type="ECO:0000313" key="9">
    <source>
        <dbReference type="Proteomes" id="UP001371218"/>
    </source>
</evidence>
<evidence type="ECO:0000256" key="1">
    <source>
        <dbReference type="ARBA" id="ARBA00022491"/>
    </source>
</evidence>
<keyword evidence="6" id="KW-0472">Membrane</keyword>
<evidence type="ECO:0000256" key="4">
    <source>
        <dbReference type="ARBA" id="ARBA00023163"/>
    </source>
</evidence>
<sequence>MRTSKAQQAQTRRRLIETAVRLMSERGYDATTLKDVAREAGVGDATVYNYFASKERLLTGYFELVIDDALVQWRATPELGQFSLQEKLQCLVDAVLERLRPDRPFVALARDLLTRAPLTVLGADLPGKAVMQRELERLLDEAEAAAQIAPCSFKAALGGLWIDYLFGVIAFWLQDESPHEGETTELVDLSLELLVMVLHAGLLNRVLALGGFLLRAQMGRWMRRGPALIDLLRGVRAAVGPA</sequence>
<evidence type="ECO:0000313" key="8">
    <source>
        <dbReference type="EMBL" id="MEK8029467.1"/>
    </source>
</evidence>
<keyword evidence="4" id="KW-0804">Transcription</keyword>
<feature type="transmembrane region" description="Helical" evidence="6">
    <location>
        <begin position="193"/>
        <end position="214"/>
    </location>
</feature>
<dbReference type="PANTHER" id="PTHR30055:SF234">
    <property type="entry name" value="HTH-TYPE TRANSCRIPTIONAL REGULATOR BETI"/>
    <property type="match status" value="1"/>
</dbReference>
<dbReference type="Pfam" id="PF17931">
    <property type="entry name" value="TetR_C_23"/>
    <property type="match status" value="1"/>
</dbReference>
<dbReference type="Pfam" id="PF00440">
    <property type="entry name" value="TetR_N"/>
    <property type="match status" value="1"/>
</dbReference>
<evidence type="ECO:0000256" key="2">
    <source>
        <dbReference type="ARBA" id="ARBA00023015"/>
    </source>
</evidence>
<keyword evidence="6" id="KW-0812">Transmembrane</keyword>
<dbReference type="PROSITE" id="PS50977">
    <property type="entry name" value="HTH_TETR_2"/>
    <property type="match status" value="1"/>
</dbReference>
<dbReference type="InterPro" id="IPR001647">
    <property type="entry name" value="HTH_TetR"/>
</dbReference>
<dbReference type="PROSITE" id="PS01081">
    <property type="entry name" value="HTH_TETR_1"/>
    <property type="match status" value="1"/>
</dbReference>
<evidence type="ECO:0000256" key="6">
    <source>
        <dbReference type="SAM" id="Phobius"/>
    </source>
</evidence>
<keyword evidence="6" id="KW-1133">Transmembrane helix</keyword>
<dbReference type="EMBL" id="JBBUTG010000001">
    <property type="protein sequence ID" value="MEK8029467.1"/>
    <property type="molecule type" value="Genomic_DNA"/>
</dbReference>
<dbReference type="InterPro" id="IPR023772">
    <property type="entry name" value="DNA-bd_HTH_TetR-type_CS"/>
</dbReference>
<dbReference type="Proteomes" id="UP001371218">
    <property type="component" value="Unassembled WGS sequence"/>
</dbReference>
<dbReference type="InterPro" id="IPR050109">
    <property type="entry name" value="HTH-type_TetR-like_transc_reg"/>
</dbReference>
<keyword evidence="9" id="KW-1185">Reference proteome</keyword>
<gene>
    <name evidence="8" type="ORF">AACH06_01425</name>
</gene>
<feature type="DNA-binding region" description="H-T-H motif" evidence="5">
    <location>
        <begin position="32"/>
        <end position="51"/>
    </location>
</feature>
<comment type="caution">
    <text evidence="8">The sequence shown here is derived from an EMBL/GenBank/DDBJ whole genome shotgun (WGS) entry which is preliminary data.</text>
</comment>
<dbReference type="InterPro" id="IPR009057">
    <property type="entry name" value="Homeodomain-like_sf"/>
</dbReference>
<dbReference type="RefSeq" id="WP_341423804.1">
    <property type="nucleotide sequence ID" value="NZ_JBBUTG010000001.1"/>
</dbReference>
<feature type="transmembrane region" description="Helical" evidence="6">
    <location>
        <begin position="155"/>
        <end position="173"/>
    </location>
</feature>
<dbReference type="PANTHER" id="PTHR30055">
    <property type="entry name" value="HTH-TYPE TRANSCRIPTIONAL REGULATOR RUTR"/>
    <property type="match status" value="1"/>
</dbReference>
<dbReference type="InterPro" id="IPR036271">
    <property type="entry name" value="Tet_transcr_reg_TetR-rel_C_sf"/>
</dbReference>
<reference evidence="8 9" key="1">
    <citation type="submission" date="2024-04" db="EMBL/GenBank/DDBJ databases">
        <title>Novel species of the genus Ideonella isolated from streams.</title>
        <authorList>
            <person name="Lu H."/>
        </authorList>
    </citation>
    <scope>NUCLEOTIDE SEQUENCE [LARGE SCALE GENOMIC DNA]</scope>
    <source>
        <strain evidence="8 9">DXS29W</strain>
    </source>
</reference>
<keyword evidence="1" id="KW-0678">Repressor</keyword>
<dbReference type="SUPFAM" id="SSF48498">
    <property type="entry name" value="Tetracyclin repressor-like, C-terminal domain"/>
    <property type="match status" value="1"/>
</dbReference>
<accession>A0ABU9BHP9</accession>